<dbReference type="InterPro" id="IPR050639">
    <property type="entry name" value="SSR_resolvase"/>
</dbReference>
<protein>
    <submittedName>
        <fullName evidence="2">Resolvase</fullName>
    </submittedName>
</protein>
<name>K1SHN3_9ZZZZ</name>
<organism evidence="2">
    <name type="scientific">human gut metagenome</name>
    <dbReference type="NCBI Taxonomy" id="408170"/>
    <lineage>
        <taxon>unclassified sequences</taxon>
        <taxon>metagenomes</taxon>
        <taxon>organismal metagenomes</taxon>
    </lineage>
</organism>
<dbReference type="Pfam" id="PF00239">
    <property type="entry name" value="Resolvase"/>
    <property type="match status" value="1"/>
</dbReference>
<dbReference type="CDD" id="cd00338">
    <property type="entry name" value="Ser_Recombinase"/>
    <property type="match status" value="1"/>
</dbReference>
<dbReference type="GO" id="GO:0003677">
    <property type="term" value="F:DNA binding"/>
    <property type="evidence" value="ECO:0007669"/>
    <property type="project" value="InterPro"/>
</dbReference>
<sequence>MGKEGKPMQYDKADQQNCPRRVVFYGRVSTELEAQISALKNQMNWYLELAEHHPNWTVVGQYADEGISGTGMKTRPSFMKMLRDARKKKFDLIVTREVSRFARNTVDTLVTTRELKQYGVEVYFVNDDIWTMRGDGEVRLTIMASLAQDESRKMSERTKAGIQTSQKKGTYVAGPTPFGYKRDKKAHTLVVQESQAETVRKIFAWYADGINGTEIAQTLTQEGAPNKSGMPQWSARQVL</sequence>
<dbReference type="InterPro" id="IPR006119">
    <property type="entry name" value="Resolv_N"/>
</dbReference>
<proteinExistence type="predicted"/>
<dbReference type="InterPro" id="IPR036162">
    <property type="entry name" value="Resolvase-like_N_sf"/>
</dbReference>
<evidence type="ECO:0000259" key="1">
    <source>
        <dbReference type="PROSITE" id="PS51736"/>
    </source>
</evidence>
<dbReference type="Gene3D" id="3.40.50.1390">
    <property type="entry name" value="Resolvase, N-terminal catalytic domain"/>
    <property type="match status" value="1"/>
</dbReference>
<dbReference type="AlphaFoldDB" id="K1SHN3"/>
<reference evidence="2" key="1">
    <citation type="journal article" date="2013" name="Environ. Microbiol.">
        <title>Microbiota from the distal guts of lean and obese adolescents exhibit partial functional redundancy besides clear differences in community structure.</title>
        <authorList>
            <person name="Ferrer M."/>
            <person name="Ruiz A."/>
            <person name="Lanza F."/>
            <person name="Haange S.B."/>
            <person name="Oberbach A."/>
            <person name="Till H."/>
            <person name="Bargiela R."/>
            <person name="Campoy C."/>
            <person name="Segura M.T."/>
            <person name="Richter M."/>
            <person name="von Bergen M."/>
            <person name="Seifert J."/>
            <person name="Suarez A."/>
        </authorList>
    </citation>
    <scope>NUCLEOTIDE SEQUENCE</scope>
</reference>
<gene>
    <name evidence="2" type="ORF">LEA_13030</name>
</gene>
<dbReference type="InterPro" id="IPR011109">
    <property type="entry name" value="DNA_bind_recombinase_dom"/>
</dbReference>
<dbReference type="SMART" id="SM00857">
    <property type="entry name" value="Resolvase"/>
    <property type="match status" value="1"/>
</dbReference>
<dbReference type="Pfam" id="PF07508">
    <property type="entry name" value="Recombinase"/>
    <property type="match status" value="1"/>
</dbReference>
<comment type="caution">
    <text evidence="2">The sequence shown here is derived from an EMBL/GenBank/DDBJ whole genome shotgun (WGS) entry which is preliminary data.</text>
</comment>
<dbReference type="EMBL" id="AJWY01008825">
    <property type="protein sequence ID" value="EKC60122.1"/>
    <property type="molecule type" value="Genomic_DNA"/>
</dbReference>
<feature type="non-terminal residue" evidence="2">
    <location>
        <position position="239"/>
    </location>
</feature>
<feature type="domain" description="Resolvase/invertase-type recombinase catalytic" evidence="1">
    <location>
        <begin position="21"/>
        <end position="169"/>
    </location>
</feature>
<dbReference type="PANTHER" id="PTHR30461:SF23">
    <property type="entry name" value="DNA RECOMBINASE-RELATED"/>
    <property type="match status" value="1"/>
</dbReference>
<dbReference type="Gene3D" id="3.90.1750.20">
    <property type="entry name" value="Putative Large Serine Recombinase, Chain B, Domain 2"/>
    <property type="match status" value="1"/>
</dbReference>
<dbReference type="SUPFAM" id="SSF53041">
    <property type="entry name" value="Resolvase-like"/>
    <property type="match status" value="1"/>
</dbReference>
<dbReference type="PROSITE" id="PS51736">
    <property type="entry name" value="RECOMBINASES_3"/>
    <property type="match status" value="1"/>
</dbReference>
<dbReference type="PANTHER" id="PTHR30461">
    <property type="entry name" value="DNA-INVERTASE FROM LAMBDOID PROPHAGE"/>
    <property type="match status" value="1"/>
</dbReference>
<dbReference type="GO" id="GO:0000150">
    <property type="term" value="F:DNA strand exchange activity"/>
    <property type="evidence" value="ECO:0007669"/>
    <property type="project" value="InterPro"/>
</dbReference>
<accession>K1SHN3</accession>
<evidence type="ECO:0000313" key="2">
    <source>
        <dbReference type="EMBL" id="EKC60122.1"/>
    </source>
</evidence>
<dbReference type="InterPro" id="IPR038109">
    <property type="entry name" value="DNA_bind_recomb_sf"/>
</dbReference>